<protein>
    <submittedName>
        <fullName evidence="1">Uncharacterized protein</fullName>
    </submittedName>
</protein>
<dbReference type="GeneID" id="43640021"/>
<accession>A0A5N6SHA0</accession>
<name>A0A5N6SHA0_ASPPS</name>
<proteinExistence type="predicted"/>
<evidence type="ECO:0000313" key="2">
    <source>
        <dbReference type="Proteomes" id="UP000325672"/>
    </source>
</evidence>
<dbReference type="Proteomes" id="UP000325672">
    <property type="component" value="Unassembled WGS sequence"/>
</dbReference>
<dbReference type="EMBL" id="ML743621">
    <property type="protein sequence ID" value="KAE8133110.1"/>
    <property type="molecule type" value="Genomic_DNA"/>
</dbReference>
<sequence>MITSIVYTLAHHPFTLLLPYPCFVIHWMYKGTAVPSLHAWRDAKEGGKGAREEEGIF</sequence>
<reference evidence="1 2" key="1">
    <citation type="submission" date="2019-04" db="EMBL/GenBank/DDBJ databases">
        <title>Friends and foes A comparative genomics study of 23 Aspergillus species from section Flavi.</title>
        <authorList>
            <consortium name="DOE Joint Genome Institute"/>
            <person name="Kjaerbolling I."/>
            <person name="Vesth T."/>
            <person name="Frisvad J.C."/>
            <person name="Nybo J.L."/>
            <person name="Theobald S."/>
            <person name="Kildgaard S."/>
            <person name="Isbrandt T."/>
            <person name="Kuo A."/>
            <person name="Sato A."/>
            <person name="Lyhne E.K."/>
            <person name="Kogle M.E."/>
            <person name="Wiebenga A."/>
            <person name="Kun R.S."/>
            <person name="Lubbers R.J."/>
            <person name="Makela M.R."/>
            <person name="Barry K."/>
            <person name="Chovatia M."/>
            <person name="Clum A."/>
            <person name="Daum C."/>
            <person name="Haridas S."/>
            <person name="He G."/>
            <person name="LaButti K."/>
            <person name="Lipzen A."/>
            <person name="Mondo S."/>
            <person name="Riley R."/>
            <person name="Salamov A."/>
            <person name="Simmons B.A."/>
            <person name="Magnuson J.K."/>
            <person name="Henrissat B."/>
            <person name="Mortensen U.H."/>
            <person name="Larsen T.O."/>
            <person name="Devries R.P."/>
            <person name="Grigoriev I.V."/>
            <person name="Machida M."/>
            <person name="Baker S.E."/>
            <person name="Andersen M.R."/>
        </authorList>
    </citation>
    <scope>NUCLEOTIDE SEQUENCE [LARGE SCALE GENOMIC DNA]</scope>
    <source>
        <strain evidence="1 2">CBS 117625</strain>
    </source>
</reference>
<organism evidence="1 2">
    <name type="scientific">Aspergillus pseudotamarii</name>
    <dbReference type="NCBI Taxonomy" id="132259"/>
    <lineage>
        <taxon>Eukaryota</taxon>
        <taxon>Fungi</taxon>
        <taxon>Dikarya</taxon>
        <taxon>Ascomycota</taxon>
        <taxon>Pezizomycotina</taxon>
        <taxon>Eurotiomycetes</taxon>
        <taxon>Eurotiomycetidae</taxon>
        <taxon>Eurotiales</taxon>
        <taxon>Aspergillaceae</taxon>
        <taxon>Aspergillus</taxon>
        <taxon>Aspergillus subgen. Circumdati</taxon>
    </lineage>
</organism>
<dbReference type="AlphaFoldDB" id="A0A5N6SHA0"/>
<gene>
    <name evidence="1" type="ORF">BDV38DRAFT_259232</name>
</gene>
<evidence type="ECO:0000313" key="1">
    <source>
        <dbReference type="EMBL" id="KAE8133110.1"/>
    </source>
</evidence>
<keyword evidence="2" id="KW-1185">Reference proteome</keyword>
<dbReference type="RefSeq" id="XP_031909173.1">
    <property type="nucleotide sequence ID" value="XM_032055811.1"/>
</dbReference>